<reference evidence="2" key="1">
    <citation type="submission" date="2022-12" db="EMBL/GenBank/DDBJ databases">
        <title>Paracoccus sp. EF6 isolated from a lake water.</title>
        <authorList>
            <person name="Liu H."/>
        </authorList>
    </citation>
    <scope>NUCLEOTIDE SEQUENCE</scope>
    <source>
        <strain evidence="2">EF6</strain>
    </source>
</reference>
<dbReference type="InterPro" id="IPR010998">
    <property type="entry name" value="Integrase_recombinase_N"/>
</dbReference>
<proteinExistence type="predicted"/>
<dbReference type="InterPro" id="IPR011010">
    <property type="entry name" value="DNA_brk_join_enz"/>
</dbReference>
<dbReference type="Proteomes" id="UP001149822">
    <property type="component" value="Unassembled WGS sequence"/>
</dbReference>
<keyword evidence="1" id="KW-0238">DNA-binding</keyword>
<accession>A0ABT4J3N6</accession>
<evidence type="ECO:0000313" key="3">
    <source>
        <dbReference type="Proteomes" id="UP001149822"/>
    </source>
</evidence>
<evidence type="ECO:0000256" key="1">
    <source>
        <dbReference type="ARBA" id="ARBA00023125"/>
    </source>
</evidence>
<dbReference type="RefSeq" id="WP_268941704.1">
    <property type="nucleotide sequence ID" value="NZ_JAPTYD010000009.1"/>
</dbReference>
<evidence type="ECO:0000313" key="2">
    <source>
        <dbReference type="EMBL" id="MCZ0961708.1"/>
    </source>
</evidence>
<comment type="caution">
    <text evidence="2">The sequence shown here is derived from an EMBL/GenBank/DDBJ whole genome shotgun (WGS) entry which is preliminary data.</text>
</comment>
<organism evidence="2 3">
    <name type="scientific">Paracoccus benzoatiresistens</name>
    <dbReference type="NCBI Taxonomy" id="2997341"/>
    <lineage>
        <taxon>Bacteria</taxon>
        <taxon>Pseudomonadati</taxon>
        <taxon>Pseudomonadota</taxon>
        <taxon>Alphaproteobacteria</taxon>
        <taxon>Rhodobacterales</taxon>
        <taxon>Paracoccaceae</taxon>
        <taxon>Paracoccus</taxon>
    </lineage>
</organism>
<protein>
    <submittedName>
        <fullName evidence="2">Uncharacterized protein</fullName>
    </submittedName>
</protein>
<name>A0ABT4J3N6_9RHOB</name>
<keyword evidence="3" id="KW-1185">Reference proteome</keyword>
<sequence length="62" mass="6305">MLALLGLVEIGNADVADALAAVGRNAGPSSVRKALPLLTRIFEEAVQEGLIAENPASGISYA</sequence>
<dbReference type="Gene3D" id="1.10.150.130">
    <property type="match status" value="1"/>
</dbReference>
<dbReference type="SUPFAM" id="SSF56349">
    <property type="entry name" value="DNA breaking-rejoining enzymes"/>
    <property type="match status" value="1"/>
</dbReference>
<gene>
    <name evidence="2" type="ORF">OU682_08760</name>
</gene>
<dbReference type="EMBL" id="JAPTYD010000009">
    <property type="protein sequence ID" value="MCZ0961708.1"/>
    <property type="molecule type" value="Genomic_DNA"/>
</dbReference>